<name>A0A2P7MX44_9CYAN</name>
<evidence type="ECO:0000313" key="3">
    <source>
        <dbReference type="Proteomes" id="UP000243002"/>
    </source>
</evidence>
<gene>
    <name evidence="2" type="ORF">C7K55_06820</name>
</gene>
<evidence type="ECO:0000259" key="1">
    <source>
        <dbReference type="Pfam" id="PF22494"/>
    </source>
</evidence>
<reference evidence="2 3" key="1">
    <citation type="journal article" date="2018" name="Environ. Microbiol.">
        <title>Ecological and genomic features of two widespread freshwater picocyanobacteria.</title>
        <authorList>
            <person name="Cabello-Yeves P.J."/>
            <person name="Picazo A."/>
            <person name="Camacho A."/>
            <person name="Callieri C."/>
            <person name="Rosselli R."/>
            <person name="Roda-Garcia J.J."/>
            <person name="Coutinho F.H."/>
            <person name="Rodriguez-Valera F."/>
        </authorList>
    </citation>
    <scope>NUCLEOTIDE SEQUENCE [LARGE SCALE GENOMIC DNA]</scope>
    <source>
        <strain evidence="2 3">Tous</strain>
    </source>
</reference>
<feature type="domain" description="Choice-of-anchor I" evidence="1">
    <location>
        <begin position="2"/>
        <end position="57"/>
    </location>
</feature>
<keyword evidence="3" id="KW-1185">Reference proteome</keyword>
<dbReference type="Pfam" id="PF22494">
    <property type="entry name" value="choice_anch_I"/>
    <property type="match status" value="1"/>
</dbReference>
<dbReference type="OrthoDB" id="9768561at2"/>
<organism evidence="2 3">
    <name type="scientific">Cyanobium usitatum str. Tous</name>
    <dbReference type="NCBI Taxonomy" id="2116684"/>
    <lineage>
        <taxon>Bacteria</taxon>
        <taxon>Bacillati</taxon>
        <taxon>Cyanobacteriota</taxon>
        <taxon>Cyanophyceae</taxon>
        <taxon>Synechococcales</taxon>
        <taxon>Prochlorococcaceae</taxon>
        <taxon>Cyanobium</taxon>
    </lineage>
</organism>
<evidence type="ECO:0000313" key="2">
    <source>
        <dbReference type="EMBL" id="PSJ05741.1"/>
    </source>
</evidence>
<dbReference type="EMBL" id="PXXO01000006">
    <property type="protein sequence ID" value="PSJ05741.1"/>
    <property type="molecule type" value="Genomic_DNA"/>
</dbReference>
<dbReference type="SUPFAM" id="SSF50956">
    <property type="entry name" value="Thermostable phytase (3-phytase)"/>
    <property type="match status" value="1"/>
</dbReference>
<proteinExistence type="predicted"/>
<sequence>MKFNVEGTRLLVTNEGEPDALYTIDPEGTISVIDTSGFLAEMPVALAQIDVQSIDFSAWISLQENNAFAELDLSGTTPVIKKIAFLAHS</sequence>
<dbReference type="InterPro" id="IPR055188">
    <property type="entry name" value="Choice_anch_I"/>
</dbReference>
<dbReference type="Proteomes" id="UP000243002">
    <property type="component" value="Unassembled WGS sequence"/>
</dbReference>
<dbReference type="RefSeq" id="WP_106502675.1">
    <property type="nucleotide sequence ID" value="NZ_PXXO01000006.1"/>
</dbReference>
<dbReference type="AlphaFoldDB" id="A0A2P7MX44"/>
<comment type="caution">
    <text evidence="2">The sequence shown here is derived from an EMBL/GenBank/DDBJ whole genome shotgun (WGS) entry which is preliminary data.</text>
</comment>
<protein>
    <recommendedName>
        <fullName evidence="1">Choice-of-anchor I domain-containing protein</fullName>
    </recommendedName>
</protein>
<accession>A0A2P7MX44</accession>